<keyword evidence="1" id="KW-0238">DNA-binding</keyword>
<dbReference type="Pfam" id="PF13412">
    <property type="entry name" value="HTH_24"/>
    <property type="match status" value="1"/>
</dbReference>
<proteinExistence type="predicted"/>
<dbReference type="Gene3D" id="1.10.10.10">
    <property type="entry name" value="Winged helix-like DNA-binding domain superfamily/Winged helix DNA-binding domain"/>
    <property type="match status" value="1"/>
</dbReference>
<dbReference type="STRING" id="1123380.SAMN02745199_0252"/>
<sequence>MVKISNLKFFEPSPYFRKMLILESIYEDETITQKQLSIKVGIVPSLINKYLSELKKDGFITVTKTGKRAKYNLTKNGLSELNLMRLAFFNDIVNLSNQINVHLESIFLKLKGKRHIAVYGAGIVGKTLCELLVNRNFNVVVFFDDDESKIGTRIRGIPVISINSPAKFDALVVASFKNARKMANKALSIGFRDVYIFKTEGIKLIWYG</sequence>
<dbReference type="OrthoDB" id="46135at2"/>
<dbReference type="SUPFAM" id="SSF51735">
    <property type="entry name" value="NAD(P)-binding Rossmann-fold domains"/>
    <property type="match status" value="1"/>
</dbReference>
<gene>
    <name evidence="1" type="ORF">SAMN02745199_0252</name>
</gene>
<dbReference type="InterPro" id="IPR036291">
    <property type="entry name" value="NAD(P)-bd_dom_sf"/>
</dbReference>
<keyword evidence="2" id="KW-1185">Reference proteome</keyword>
<dbReference type="AlphaFoldDB" id="A0A1M5QZG3"/>
<organism evidence="1 2">
    <name type="scientific">Thermosipho atlanticus DSM 15807</name>
    <dbReference type="NCBI Taxonomy" id="1123380"/>
    <lineage>
        <taxon>Bacteria</taxon>
        <taxon>Thermotogati</taxon>
        <taxon>Thermotogota</taxon>
        <taxon>Thermotogae</taxon>
        <taxon>Thermotogales</taxon>
        <taxon>Fervidobacteriaceae</taxon>
        <taxon>Thermosipho</taxon>
    </lineage>
</organism>
<dbReference type="Gene3D" id="3.40.50.720">
    <property type="entry name" value="NAD(P)-binding Rossmann-like Domain"/>
    <property type="match status" value="1"/>
</dbReference>
<evidence type="ECO:0000313" key="1">
    <source>
        <dbReference type="EMBL" id="SHH19557.1"/>
    </source>
</evidence>
<dbReference type="GO" id="GO:0003677">
    <property type="term" value="F:DNA binding"/>
    <property type="evidence" value="ECO:0007669"/>
    <property type="project" value="UniProtKB-KW"/>
</dbReference>
<evidence type="ECO:0000313" key="2">
    <source>
        <dbReference type="Proteomes" id="UP000242592"/>
    </source>
</evidence>
<dbReference type="InterPro" id="IPR036388">
    <property type="entry name" value="WH-like_DNA-bd_sf"/>
</dbReference>
<reference evidence="2" key="1">
    <citation type="submission" date="2016-11" db="EMBL/GenBank/DDBJ databases">
        <authorList>
            <person name="Varghese N."/>
            <person name="Submissions S."/>
        </authorList>
    </citation>
    <scope>NUCLEOTIDE SEQUENCE [LARGE SCALE GENOMIC DNA]</scope>
    <source>
        <strain evidence="2">DSM 15807</strain>
    </source>
</reference>
<dbReference type="RefSeq" id="WP_073071268.1">
    <property type="nucleotide sequence ID" value="NZ_FQXN01000001.1"/>
</dbReference>
<dbReference type="Proteomes" id="UP000242592">
    <property type="component" value="Unassembled WGS sequence"/>
</dbReference>
<dbReference type="EMBL" id="FQXN01000001">
    <property type="protein sequence ID" value="SHH19557.1"/>
    <property type="molecule type" value="Genomic_DNA"/>
</dbReference>
<name>A0A1M5QZG3_9BACT</name>
<dbReference type="InterPro" id="IPR036390">
    <property type="entry name" value="WH_DNA-bd_sf"/>
</dbReference>
<protein>
    <submittedName>
        <fullName evidence="1">Winged helix-turn-helix DNA-binding</fullName>
    </submittedName>
</protein>
<accession>A0A1M5QZG3</accession>
<dbReference type="SUPFAM" id="SSF46785">
    <property type="entry name" value="Winged helix' DNA-binding domain"/>
    <property type="match status" value="1"/>
</dbReference>